<reference evidence="4" key="1">
    <citation type="journal article" date="2019" name="Int. J. Syst. Evol. Microbiol.">
        <title>The Global Catalogue of Microorganisms (GCM) 10K type strain sequencing project: providing services to taxonomists for standard genome sequencing and annotation.</title>
        <authorList>
            <consortium name="The Broad Institute Genomics Platform"/>
            <consortium name="The Broad Institute Genome Sequencing Center for Infectious Disease"/>
            <person name="Wu L."/>
            <person name="Ma J."/>
        </authorList>
    </citation>
    <scope>NUCLEOTIDE SEQUENCE [LARGE SCALE GENOMIC DNA]</scope>
    <source>
        <strain evidence="4">JCM 18715</strain>
    </source>
</reference>
<evidence type="ECO:0000256" key="1">
    <source>
        <dbReference type="ARBA" id="ARBA00006738"/>
    </source>
</evidence>
<proteinExistence type="inferred from homology"/>
<dbReference type="InterPro" id="IPR003509">
    <property type="entry name" value="UPF0102_YraN-like"/>
</dbReference>
<evidence type="ECO:0000256" key="2">
    <source>
        <dbReference type="HAMAP-Rule" id="MF_00048"/>
    </source>
</evidence>
<evidence type="ECO:0000313" key="4">
    <source>
        <dbReference type="Proteomes" id="UP001500547"/>
    </source>
</evidence>
<protein>
    <recommendedName>
        <fullName evidence="2">UPF0102 protein GCM10025770_34270</fullName>
    </recommendedName>
</protein>
<dbReference type="Proteomes" id="UP001500547">
    <property type="component" value="Unassembled WGS sequence"/>
</dbReference>
<name>A0ABP9R284_9RHOO</name>
<dbReference type="NCBIfam" id="TIGR00252">
    <property type="entry name" value="YraN family protein"/>
    <property type="match status" value="1"/>
</dbReference>
<dbReference type="PANTHER" id="PTHR34039">
    <property type="entry name" value="UPF0102 PROTEIN YRAN"/>
    <property type="match status" value="1"/>
</dbReference>
<dbReference type="CDD" id="cd20736">
    <property type="entry name" value="PoNe_Nuclease"/>
    <property type="match status" value="1"/>
</dbReference>
<comment type="similarity">
    <text evidence="1 2">Belongs to the UPF0102 family.</text>
</comment>
<evidence type="ECO:0000313" key="3">
    <source>
        <dbReference type="EMBL" id="GAA5170762.1"/>
    </source>
</evidence>
<dbReference type="NCBIfam" id="NF009150">
    <property type="entry name" value="PRK12497.1-3"/>
    <property type="match status" value="1"/>
</dbReference>
<organism evidence="3 4">
    <name type="scientific">Viridibacterium curvum</name>
    <dbReference type="NCBI Taxonomy" id="1101404"/>
    <lineage>
        <taxon>Bacteria</taxon>
        <taxon>Pseudomonadati</taxon>
        <taxon>Pseudomonadota</taxon>
        <taxon>Betaproteobacteria</taxon>
        <taxon>Rhodocyclales</taxon>
        <taxon>Rhodocyclaceae</taxon>
        <taxon>Viridibacterium</taxon>
    </lineage>
</organism>
<dbReference type="SUPFAM" id="SSF52980">
    <property type="entry name" value="Restriction endonuclease-like"/>
    <property type="match status" value="1"/>
</dbReference>
<dbReference type="Pfam" id="PF02021">
    <property type="entry name" value="UPF0102"/>
    <property type="match status" value="1"/>
</dbReference>
<dbReference type="Gene3D" id="3.40.1350.10">
    <property type="match status" value="1"/>
</dbReference>
<sequence>MGDATGLWQKMRHCLLALAGGQGASSQDAPSGARAERLAADFLQSQGVRIIARNVRCKGGEIDLIGEHAGTLVFFEVRLRSDPRFGGAAASITPTKQRRITLAARVWLQGDGRAYRQRQMRFDALLLDSLETANIEWLRDAFSAS</sequence>
<dbReference type="HAMAP" id="MF_00048">
    <property type="entry name" value="UPF0102"/>
    <property type="match status" value="1"/>
</dbReference>
<accession>A0ABP9R284</accession>
<dbReference type="PANTHER" id="PTHR34039:SF1">
    <property type="entry name" value="UPF0102 PROTEIN YRAN"/>
    <property type="match status" value="1"/>
</dbReference>
<dbReference type="InterPro" id="IPR011335">
    <property type="entry name" value="Restrct_endonuc-II-like"/>
</dbReference>
<dbReference type="InterPro" id="IPR011856">
    <property type="entry name" value="tRNA_endonuc-like_dom_sf"/>
</dbReference>
<keyword evidence="4" id="KW-1185">Reference proteome</keyword>
<dbReference type="EMBL" id="BAABLD010000017">
    <property type="protein sequence ID" value="GAA5170762.1"/>
    <property type="molecule type" value="Genomic_DNA"/>
</dbReference>
<dbReference type="RefSeq" id="WP_345534336.1">
    <property type="nucleotide sequence ID" value="NZ_BAABLD010000017.1"/>
</dbReference>
<gene>
    <name evidence="3" type="ORF">GCM10025770_34270</name>
</gene>
<comment type="caution">
    <text evidence="3">The sequence shown here is derived from an EMBL/GenBank/DDBJ whole genome shotgun (WGS) entry which is preliminary data.</text>
</comment>